<accession>A0A448WK12</accession>
<comment type="caution">
    <text evidence="2">The sequence shown here is derived from an EMBL/GenBank/DDBJ whole genome shotgun (WGS) entry which is preliminary data.</text>
</comment>
<reference evidence="2" key="1">
    <citation type="submission" date="2018-11" db="EMBL/GenBank/DDBJ databases">
        <authorList>
            <consortium name="Pathogen Informatics"/>
        </authorList>
    </citation>
    <scope>NUCLEOTIDE SEQUENCE</scope>
</reference>
<gene>
    <name evidence="2" type="ORF">PXEA_LOCUS6882</name>
</gene>
<keyword evidence="1" id="KW-1133">Transmembrane helix</keyword>
<protein>
    <submittedName>
        <fullName evidence="2">Uncharacterized protein</fullName>
    </submittedName>
</protein>
<keyword evidence="1" id="KW-0472">Membrane</keyword>
<evidence type="ECO:0000313" key="2">
    <source>
        <dbReference type="EMBL" id="VEL13442.1"/>
    </source>
</evidence>
<evidence type="ECO:0000256" key="1">
    <source>
        <dbReference type="SAM" id="Phobius"/>
    </source>
</evidence>
<keyword evidence="3" id="KW-1185">Reference proteome</keyword>
<dbReference type="EMBL" id="CAAALY010017801">
    <property type="protein sequence ID" value="VEL13442.1"/>
    <property type="molecule type" value="Genomic_DNA"/>
</dbReference>
<keyword evidence="1" id="KW-0812">Transmembrane</keyword>
<feature type="transmembrane region" description="Helical" evidence="1">
    <location>
        <begin position="13"/>
        <end position="30"/>
    </location>
</feature>
<dbReference type="AlphaFoldDB" id="A0A448WK12"/>
<proteinExistence type="predicted"/>
<name>A0A448WK12_9PLAT</name>
<sequence length="233" mass="26029">MKPLARIYPPGDPLIWIIGLFNLLITTYLASRHFAVFACDVDVESNNKATLSSGTHILTAPNHDIVLICCGGVKWTYESVPDRMQSYEIQPHPMAQRYNSLRRGLPNMETRPRSAGLGYLPGSADLSQPISYDLAKPMEQLQLPSMSPMWRRSNTAEGIAYSKVIESDLGIGGSMLETSLNNSEDQGMSEIHNVLVMKPDELDEPNTYFGNENKAENLLNLRRARYTNPVSQK</sequence>
<organism evidence="2 3">
    <name type="scientific">Protopolystoma xenopodis</name>
    <dbReference type="NCBI Taxonomy" id="117903"/>
    <lineage>
        <taxon>Eukaryota</taxon>
        <taxon>Metazoa</taxon>
        <taxon>Spiralia</taxon>
        <taxon>Lophotrochozoa</taxon>
        <taxon>Platyhelminthes</taxon>
        <taxon>Monogenea</taxon>
        <taxon>Polyopisthocotylea</taxon>
        <taxon>Polystomatidea</taxon>
        <taxon>Polystomatidae</taxon>
        <taxon>Protopolystoma</taxon>
    </lineage>
</organism>
<evidence type="ECO:0000313" key="3">
    <source>
        <dbReference type="Proteomes" id="UP000784294"/>
    </source>
</evidence>
<dbReference type="Proteomes" id="UP000784294">
    <property type="component" value="Unassembled WGS sequence"/>
</dbReference>